<evidence type="ECO:0000313" key="4">
    <source>
        <dbReference type="EMBL" id="GDY53140.1"/>
    </source>
</evidence>
<name>A0A4D4L2J2_STRVO</name>
<feature type="region of interest" description="Disordered" evidence="1">
    <location>
        <begin position="31"/>
        <end position="55"/>
    </location>
</feature>
<feature type="domain" description="Beta-lactamase-related" evidence="3">
    <location>
        <begin position="68"/>
        <end position="390"/>
    </location>
</feature>
<dbReference type="InterPro" id="IPR006311">
    <property type="entry name" value="TAT_signal"/>
</dbReference>
<organism evidence="4 5">
    <name type="scientific">Streptomyces violaceusniger</name>
    <dbReference type="NCBI Taxonomy" id="68280"/>
    <lineage>
        <taxon>Bacteria</taxon>
        <taxon>Bacillati</taxon>
        <taxon>Actinomycetota</taxon>
        <taxon>Actinomycetes</taxon>
        <taxon>Kitasatosporales</taxon>
        <taxon>Streptomycetaceae</taxon>
        <taxon>Streptomyces</taxon>
        <taxon>Streptomyces violaceusniger group</taxon>
    </lineage>
</organism>
<dbReference type="InterPro" id="IPR050491">
    <property type="entry name" value="AmpC-like"/>
</dbReference>
<comment type="caution">
    <text evidence="4">The sequence shown here is derived from an EMBL/GenBank/DDBJ whole genome shotgun (WGS) entry which is preliminary data.</text>
</comment>
<gene>
    <name evidence="4" type="ORF">SVIO_037630</name>
</gene>
<proteinExistence type="predicted"/>
<accession>A0A4D4L2J2</accession>
<evidence type="ECO:0000259" key="3">
    <source>
        <dbReference type="Pfam" id="PF00144"/>
    </source>
</evidence>
<dbReference type="GO" id="GO:0016787">
    <property type="term" value="F:hydrolase activity"/>
    <property type="evidence" value="ECO:0007669"/>
    <property type="project" value="UniProtKB-KW"/>
</dbReference>
<dbReference type="EMBL" id="BJHW01000001">
    <property type="protein sequence ID" value="GDY53140.1"/>
    <property type="molecule type" value="Genomic_DNA"/>
</dbReference>
<dbReference type="AlphaFoldDB" id="A0A4D4L2J2"/>
<dbReference type="Gene3D" id="3.40.710.10">
    <property type="entry name" value="DD-peptidase/beta-lactamase superfamily"/>
    <property type="match status" value="1"/>
</dbReference>
<dbReference type="RefSeq" id="WP_344597993.1">
    <property type="nucleotide sequence ID" value="NZ_BAAASO010000059.1"/>
</dbReference>
<dbReference type="Proteomes" id="UP000301309">
    <property type="component" value="Unassembled WGS sequence"/>
</dbReference>
<evidence type="ECO:0000256" key="1">
    <source>
        <dbReference type="SAM" id="MobiDB-lite"/>
    </source>
</evidence>
<dbReference type="InterPro" id="IPR012338">
    <property type="entry name" value="Beta-lactam/transpept-like"/>
</dbReference>
<keyword evidence="5" id="KW-1185">Reference proteome</keyword>
<evidence type="ECO:0000256" key="2">
    <source>
        <dbReference type="SAM" id="SignalP"/>
    </source>
</evidence>
<dbReference type="PANTHER" id="PTHR46825:SF7">
    <property type="entry name" value="D-ALANYL-D-ALANINE CARBOXYPEPTIDASE"/>
    <property type="match status" value="1"/>
</dbReference>
<protein>
    <submittedName>
        <fullName evidence="4">Serine hydrolase</fullName>
    </submittedName>
</protein>
<evidence type="ECO:0000313" key="5">
    <source>
        <dbReference type="Proteomes" id="UP000301309"/>
    </source>
</evidence>
<feature type="chain" id="PRO_5020576279" evidence="2">
    <location>
        <begin position="26"/>
        <end position="404"/>
    </location>
</feature>
<dbReference type="PANTHER" id="PTHR46825">
    <property type="entry name" value="D-ALANYL-D-ALANINE-CARBOXYPEPTIDASE/ENDOPEPTIDASE AMPH"/>
    <property type="match status" value="1"/>
</dbReference>
<dbReference type="InterPro" id="IPR001466">
    <property type="entry name" value="Beta-lactam-related"/>
</dbReference>
<feature type="compositionally biased region" description="Low complexity" evidence="1">
    <location>
        <begin position="46"/>
        <end position="55"/>
    </location>
</feature>
<sequence length="404" mass="43158">MNVVKRRRVLSGGLTLAVAAGVAAAAPQGAAAVTPTHHGTPRRNTATESTTATDHTPLRDILHRLTTVDGAPGALLEVRNRRGSAVLTSGVANVKSHAPMRRDSRFRIGSMTKPFVATVVLQLVGERRVALDAPVERYLPGVIRGHGNDGRIITVRQLLQHTSGVPDYLTYLTPQAVLKDPLAHHDTRDLVKIALAHPPTFEPGTDWRYSSTNYLLAGLLIERVTGHPYGEEIRRRVIAPLGLRETYVPGDDPTIPGPHPRGYARPGENAPLLDITAINPTVAGPAGGMISSGTDLNRFLDALVRGKLLRPAQLRQMMTTRPTGNPDGRAYGLGLESRPLLCGGLYWGHSGDIPGYGTVGGATVDGRQATVMVNVNPGGTDAQDADMKAAVQTALCESRRHRAE</sequence>
<dbReference type="Pfam" id="PF00144">
    <property type="entry name" value="Beta-lactamase"/>
    <property type="match status" value="1"/>
</dbReference>
<keyword evidence="4" id="KW-0378">Hydrolase</keyword>
<dbReference type="PROSITE" id="PS51318">
    <property type="entry name" value="TAT"/>
    <property type="match status" value="1"/>
</dbReference>
<dbReference type="SUPFAM" id="SSF56601">
    <property type="entry name" value="beta-lactamase/transpeptidase-like"/>
    <property type="match status" value="1"/>
</dbReference>
<keyword evidence="2" id="KW-0732">Signal</keyword>
<reference evidence="4 5" key="1">
    <citation type="journal article" date="2020" name="Int. J. Syst. Evol. Microbiol.">
        <title>Reclassification of Streptomyces castelarensis and Streptomyces sporoclivatus as later heterotypic synonyms of Streptomyces antimycoticus.</title>
        <authorList>
            <person name="Komaki H."/>
            <person name="Tamura T."/>
        </authorList>
    </citation>
    <scope>NUCLEOTIDE SEQUENCE [LARGE SCALE GENOMIC DNA]</scope>
    <source>
        <strain evidence="4 5">NBRC 13459</strain>
    </source>
</reference>
<feature type="signal peptide" evidence="2">
    <location>
        <begin position="1"/>
        <end position="25"/>
    </location>
</feature>